<feature type="region of interest" description="Disordered" evidence="1">
    <location>
        <begin position="1"/>
        <end position="34"/>
    </location>
</feature>
<feature type="compositionally biased region" description="Basic and acidic residues" evidence="1">
    <location>
        <begin position="182"/>
        <end position="192"/>
    </location>
</feature>
<dbReference type="Proteomes" id="UP000551758">
    <property type="component" value="Unassembled WGS sequence"/>
</dbReference>
<feature type="region of interest" description="Disordered" evidence="1">
    <location>
        <begin position="120"/>
        <end position="150"/>
    </location>
</feature>
<evidence type="ECO:0000313" key="2">
    <source>
        <dbReference type="EMBL" id="KAF5912897.1"/>
    </source>
</evidence>
<name>A0A7J7EB20_DICBM</name>
<comment type="caution">
    <text evidence="2">The sequence shown here is derived from an EMBL/GenBank/DDBJ whole genome shotgun (WGS) entry which is preliminary data.</text>
</comment>
<evidence type="ECO:0000256" key="1">
    <source>
        <dbReference type="SAM" id="MobiDB-lite"/>
    </source>
</evidence>
<dbReference type="EMBL" id="JACDTQ010003801">
    <property type="protein sequence ID" value="KAF5912897.1"/>
    <property type="molecule type" value="Genomic_DNA"/>
</dbReference>
<gene>
    <name evidence="2" type="ORF">HPG69_007890</name>
</gene>
<dbReference type="SUPFAM" id="SSF55637">
    <property type="entry name" value="Cell cycle regulatory proteins"/>
    <property type="match status" value="1"/>
</dbReference>
<evidence type="ECO:0000313" key="3">
    <source>
        <dbReference type="Proteomes" id="UP000551758"/>
    </source>
</evidence>
<accession>A0A7J7EB20</accession>
<reference evidence="2 3" key="1">
    <citation type="journal article" date="2020" name="Mol. Biol. Evol.">
        <title>Interspecific Gene Flow and the Evolution of Specialization in Black and White Rhinoceros.</title>
        <authorList>
            <person name="Moodley Y."/>
            <person name="Westbury M.V."/>
            <person name="Russo I.M."/>
            <person name="Gopalakrishnan S."/>
            <person name="Rakotoarivelo A."/>
            <person name="Olsen R.A."/>
            <person name="Prost S."/>
            <person name="Tunstall T."/>
            <person name="Ryder O.A."/>
            <person name="Dalen L."/>
            <person name="Bruford M.W."/>
        </authorList>
    </citation>
    <scope>NUCLEOTIDE SEQUENCE [LARGE SCALE GENOMIC DNA]</scope>
    <source>
        <strain evidence="2">SBR-YM</strain>
        <tissue evidence="2">Skin</tissue>
    </source>
</reference>
<keyword evidence="3" id="KW-1185">Reference proteome</keyword>
<sequence length="309" mass="31743">MGGDDRLEANLGRSAARVEGDWSAPPSNQRRAVGFKPDSLGLRSVGRSRAVALACRGRAACCPALGAPCPAPRPARRMAHKQIYYSDKYFDEHYEYRATGRGRGRPCGVAARRAAALCSRGEDEAGGPASGGDPPRPPRGGLRARAGGRGGLGSLPLAGVGRAFPARGVSAAASPVTAPGRGRGDRAEDRPPGRWAGAPRAGVSAGRGFRAASWEGRPAGPGATGFCGPGGFPDGGGRPCSSTARARRLRSRRGTGCGAALPSRSLRGLRVPSETDVFAAVGEWGSRLWLGREPRPRGSCPVPSHAGVA</sequence>
<proteinExistence type="predicted"/>
<feature type="region of interest" description="Disordered" evidence="1">
    <location>
        <begin position="170"/>
        <end position="204"/>
    </location>
</feature>
<dbReference type="GO" id="GO:0016538">
    <property type="term" value="F:cyclin-dependent protein serine/threonine kinase regulator activity"/>
    <property type="evidence" value="ECO:0007669"/>
    <property type="project" value="InterPro"/>
</dbReference>
<protein>
    <submittedName>
        <fullName evidence="2">Uncharacterized protein</fullName>
    </submittedName>
</protein>
<dbReference type="InterPro" id="IPR036858">
    <property type="entry name" value="Cyclin-dep_kinase_reg-sub_sf"/>
</dbReference>
<organism evidence="2 3">
    <name type="scientific">Diceros bicornis minor</name>
    <name type="common">South-central black rhinoceros</name>
    <dbReference type="NCBI Taxonomy" id="77932"/>
    <lineage>
        <taxon>Eukaryota</taxon>
        <taxon>Metazoa</taxon>
        <taxon>Chordata</taxon>
        <taxon>Craniata</taxon>
        <taxon>Vertebrata</taxon>
        <taxon>Euteleostomi</taxon>
        <taxon>Mammalia</taxon>
        <taxon>Eutheria</taxon>
        <taxon>Laurasiatheria</taxon>
        <taxon>Perissodactyla</taxon>
        <taxon>Rhinocerotidae</taxon>
        <taxon>Diceros</taxon>
    </lineage>
</organism>
<dbReference type="AlphaFoldDB" id="A0A7J7EB20"/>
<feature type="region of interest" description="Disordered" evidence="1">
    <location>
        <begin position="290"/>
        <end position="309"/>
    </location>
</feature>